<feature type="domain" description="ATPase AAA-type core" evidence="1">
    <location>
        <begin position="404"/>
        <end position="477"/>
    </location>
</feature>
<evidence type="ECO:0000259" key="1">
    <source>
        <dbReference type="Pfam" id="PF13304"/>
    </source>
</evidence>
<dbReference type="OrthoDB" id="9816534at2"/>
<organism evidence="2 3">
    <name type="scientific">Brucella rhizosphaerae</name>
    <dbReference type="NCBI Taxonomy" id="571254"/>
    <lineage>
        <taxon>Bacteria</taxon>
        <taxon>Pseudomonadati</taxon>
        <taxon>Pseudomonadota</taxon>
        <taxon>Alphaproteobacteria</taxon>
        <taxon>Hyphomicrobiales</taxon>
        <taxon>Brucellaceae</taxon>
        <taxon>Brucella/Ochrobactrum group</taxon>
        <taxon>Brucella</taxon>
    </lineage>
</organism>
<proteinExistence type="predicted"/>
<dbReference type="RefSeq" id="WP_094578014.1">
    <property type="nucleotide sequence ID" value="NZ_JBHEEL010000013.1"/>
</dbReference>
<sequence>MPRIPVNSDIPVYLALSLDADLQRRIDGRALVIVPDAGDWNDFGSRLRADLHLIGVEDAEGPLRMRLLIQGWNAPRSYFIDELNLDEAEQPRIRNIRQINEPFVSVLESENDYRTLIDVLGFDNSIGCLRRMHDAVLARVEDEAKDEPTLALTGTVDFHLGALRDEATWVAFRQADRFLTPNRQPDVEEAANSFMVEANLRGMTGIHVLDADFGEAFPLSRRALVLVGQNGTGKTRLFKAMIDGLRVAPPWDEEFNVDRAATFEPQPHFSRLIVFSSVASDPYPQSLPPWEGIDYRYHRMIGSFGGEDGGLTMALIDCLRADSGTQGYGRTGAMALLNSVLEPLGISDNLLVELNEAGELDTLPPPTRIEGRDYFPVFRRMNEQRNLQLYARINTARPPIVVTGRLRPRNLSSGEVALLRFAAYAVASLRRGTIFLFDEPETHLHPNYISQFMEMLDRLLEQSGSIALIATHSAYVVREVPRRRVRIITRDPDDETIMIDPPTMQTFGASIDTISQFVFGDVGPKHRFQNVIEQYIEENPEATLGQIRRRFEADLNPETLSYIAELVARRNLHQ</sequence>
<comment type="caution">
    <text evidence="2">The sequence shown here is derived from an EMBL/GenBank/DDBJ whole genome shotgun (WGS) entry which is preliminary data.</text>
</comment>
<keyword evidence="3" id="KW-1185">Reference proteome</keyword>
<dbReference type="AlphaFoldDB" id="A0A256FA90"/>
<dbReference type="PANTHER" id="PTHR43581:SF2">
    <property type="entry name" value="EXCINUCLEASE ATPASE SUBUNIT"/>
    <property type="match status" value="1"/>
</dbReference>
<evidence type="ECO:0000313" key="2">
    <source>
        <dbReference type="EMBL" id="OYR11787.1"/>
    </source>
</evidence>
<dbReference type="Proteomes" id="UP000216345">
    <property type="component" value="Unassembled WGS sequence"/>
</dbReference>
<dbReference type="SUPFAM" id="SSF52540">
    <property type="entry name" value="P-loop containing nucleoside triphosphate hydrolases"/>
    <property type="match status" value="1"/>
</dbReference>
<gene>
    <name evidence="2" type="ORF">CEV32_1320</name>
</gene>
<name>A0A256FA90_9HYPH</name>
<dbReference type="PANTHER" id="PTHR43581">
    <property type="entry name" value="ATP/GTP PHOSPHATASE"/>
    <property type="match status" value="1"/>
</dbReference>
<reference evidence="2 3" key="1">
    <citation type="submission" date="2017-07" db="EMBL/GenBank/DDBJ databases">
        <title>Phylogenetic study on the rhizospheric bacterium Ochrobactrum sp. A44.</title>
        <authorList>
            <person name="Krzyzanowska D.M."/>
            <person name="Ossowicki A."/>
            <person name="Rajewska M."/>
            <person name="Maciag T."/>
            <person name="Kaczynski Z."/>
            <person name="Czerwicka M."/>
            <person name="Jafra S."/>
        </authorList>
    </citation>
    <scope>NUCLEOTIDE SEQUENCE [LARGE SCALE GENOMIC DNA]</scope>
    <source>
        <strain evidence="2 3">PR17</strain>
    </source>
</reference>
<dbReference type="Gene3D" id="3.40.50.300">
    <property type="entry name" value="P-loop containing nucleotide triphosphate hydrolases"/>
    <property type="match status" value="1"/>
</dbReference>
<dbReference type="InterPro" id="IPR051396">
    <property type="entry name" value="Bact_Antivir_Def_Nuclease"/>
</dbReference>
<dbReference type="GO" id="GO:0005524">
    <property type="term" value="F:ATP binding"/>
    <property type="evidence" value="ECO:0007669"/>
    <property type="project" value="InterPro"/>
</dbReference>
<accession>A0A256FA90</accession>
<protein>
    <submittedName>
        <fullName evidence="2">AAA domain protein</fullName>
    </submittedName>
</protein>
<dbReference type="EMBL" id="NNRK01000031">
    <property type="protein sequence ID" value="OYR11787.1"/>
    <property type="molecule type" value="Genomic_DNA"/>
</dbReference>
<dbReference type="Pfam" id="PF13304">
    <property type="entry name" value="AAA_21"/>
    <property type="match status" value="1"/>
</dbReference>
<dbReference type="InterPro" id="IPR027417">
    <property type="entry name" value="P-loop_NTPase"/>
</dbReference>
<dbReference type="InterPro" id="IPR003959">
    <property type="entry name" value="ATPase_AAA_core"/>
</dbReference>
<dbReference type="GO" id="GO:0016887">
    <property type="term" value="F:ATP hydrolysis activity"/>
    <property type="evidence" value="ECO:0007669"/>
    <property type="project" value="InterPro"/>
</dbReference>
<evidence type="ECO:0000313" key="3">
    <source>
        <dbReference type="Proteomes" id="UP000216345"/>
    </source>
</evidence>